<feature type="transmembrane region" description="Helical" evidence="2">
    <location>
        <begin position="1343"/>
        <end position="1364"/>
    </location>
</feature>
<feature type="transmembrane region" description="Helical" evidence="2">
    <location>
        <begin position="755"/>
        <end position="772"/>
    </location>
</feature>
<keyword evidence="2" id="KW-0472">Membrane</keyword>
<evidence type="ECO:0000313" key="4">
    <source>
        <dbReference type="Proteomes" id="UP000315647"/>
    </source>
</evidence>
<feature type="transmembrane region" description="Helical" evidence="2">
    <location>
        <begin position="353"/>
        <end position="374"/>
    </location>
</feature>
<dbReference type="Proteomes" id="UP000315647">
    <property type="component" value="Chromosome"/>
</dbReference>
<feature type="transmembrane region" description="Helical" evidence="2">
    <location>
        <begin position="1770"/>
        <end position="1789"/>
    </location>
</feature>
<keyword evidence="4" id="KW-1185">Reference proteome</keyword>
<feature type="compositionally biased region" description="Polar residues" evidence="1">
    <location>
        <begin position="48"/>
        <end position="60"/>
    </location>
</feature>
<feature type="transmembrane region" description="Helical" evidence="2">
    <location>
        <begin position="1040"/>
        <end position="1060"/>
    </location>
</feature>
<feature type="transmembrane region" description="Helical" evidence="2">
    <location>
        <begin position="871"/>
        <end position="892"/>
    </location>
</feature>
<feature type="transmembrane region" description="Helical" evidence="2">
    <location>
        <begin position="1252"/>
        <end position="1270"/>
    </location>
</feature>
<feature type="transmembrane region" description="Helical" evidence="2">
    <location>
        <begin position="939"/>
        <end position="958"/>
    </location>
</feature>
<feature type="transmembrane region" description="Helical" evidence="2">
    <location>
        <begin position="265"/>
        <end position="281"/>
    </location>
</feature>
<feature type="transmembrane region" description="Helical" evidence="2">
    <location>
        <begin position="540"/>
        <end position="561"/>
    </location>
</feature>
<feature type="transmembrane region" description="Helical" evidence="2">
    <location>
        <begin position="899"/>
        <end position="919"/>
    </location>
</feature>
<organism evidence="3 4">
    <name type="scientific">Gimesia panareensis</name>
    <dbReference type="NCBI Taxonomy" id="2527978"/>
    <lineage>
        <taxon>Bacteria</taxon>
        <taxon>Pseudomonadati</taxon>
        <taxon>Planctomycetota</taxon>
        <taxon>Planctomycetia</taxon>
        <taxon>Planctomycetales</taxon>
        <taxon>Planctomycetaceae</taxon>
        <taxon>Gimesia</taxon>
    </lineage>
</organism>
<feature type="transmembrane region" description="Helical" evidence="2">
    <location>
        <begin position="477"/>
        <end position="494"/>
    </location>
</feature>
<feature type="transmembrane region" description="Helical" evidence="2">
    <location>
        <begin position="1220"/>
        <end position="1240"/>
    </location>
</feature>
<proteinExistence type="predicted"/>
<name>A0A517Q9J9_9PLAN</name>
<feature type="transmembrane region" description="Helical" evidence="2">
    <location>
        <begin position="1968"/>
        <end position="1988"/>
    </location>
</feature>
<feature type="transmembrane region" description="Helical" evidence="2">
    <location>
        <begin position="449"/>
        <end position="471"/>
    </location>
</feature>
<feature type="transmembrane region" description="Helical" evidence="2">
    <location>
        <begin position="997"/>
        <end position="1020"/>
    </location>
</feature>
<feature type="transmembrane region" description="Helical" evidence="2">
    <location>
        <begin position="1445"/>
        <end position="1467"/>
    </location>
</feature>
<feature type="transmembrane region" description="Helical" evidence="2">
    <location>
        <begin position="205"/>
        <end position="226"/>
    </location>
</feature>
<feature type="transmembrane region" description="Helical" evidence="2">
    <location>
        <begin position="1801"/>
        <end position="1820"/>
    </location>
</feature>
<feature type="transmembrane region" description="Helical" evidence="2">
    <location>
        <begin position="600"/>
        <end position="617"/>
    </location>
</feature>
<feature type="transmembrane region" description="Helical" evidence="2">
    <location>
        <begin position="1735"/>
        <end position="1758"/>
    </location>
</feature>
<feature type="transmembrane region" description="Helical" evidence="2">
    <location>
        <begin position="792"/>
        <end position="810"/>
    </location>
</feature>
<feature type="transmembrane region" description="Helical" evidence="2">
    <location>
        <begin position="322"/>
        <end position="341"/>
    </location>
</feature>
<keyword evidence="2" id="KW-0812">Transmembrane</keyword>
<feature type="transmembrane region" description="Helical" evidence="2">
    <location>
        <begin position="232"/>
        <end position="253"/>
    </location>
</feature>
<feature type="transmembrane region" description="Helical" evidence="2">
    <location>
        <begin position="661"/>
        <end position="683"/>
    </location>
</feature>
<feature type="transmembrane region" description="Helical" evidence="2">
    <location>
        <begin position="1884"/>
        <end position="1902"/>
    </location>
</feature>
<feature type="transmembrane region" description="Helical" evidence="2">
    <location>
        <begin position="1479"/>
        <end position="1497"/>
    </location>
</feature>
<feature type="transmembrane region" description="Helical" evidence="2">
    <location>
        <begin position="1703"/>
        <end position="1723"/>
    </location>
</feature>
<feature type="transmembrane region" description="Helical" evidence="2">
    <location>
        <begin position="1109"/>
        <end position="1127"/>
    </location>
</feature>
<evidence type="ECO:0000256" key="1">
    <source>
        <dbReference type="SAM" id="MobiDB-lite"/>
    </source>
</evidence>
<feature type="transmembrane region" description="Helical" evidence="2">
    <location>
        <begin position="965"/>
        <end position="985"/>
    </location>
</feature>
<protein>
    <submittedName>
        <fullName evidence="3">Uncharacterized protein</fullName>
    </submittedName>
</protein>
<feature type="compositionally biased region" description="Acidic residues" evidence="1">
    <location>
        <begin position="136"/>
        <end position="151"/>
    </location>
</feature>
<feature type="transmembrane region" description="Helical" evidence="2">
    <location>
        <begin position="1635"/>
        <end position="1652"/>
    </location>
</feature>
<feature type="transmembrane region" description="Helical" evidence="2">
    <location>
        <begin position="1859"/>
        <end position="1877"/>
    </location>
</feature>
<feature type="transmembrane region" description="Helical" evidence="2">
    <location>
        <begin position="501"/>
        <end position="520"/>
    </location>
</feature>
<keyword evidence="2" id="KW-1133">Transmembrane helix</keyword>
<feature type="transmembrane region" description="Helical" evidence="2">
    <location>
        <begin position="730"/>
        <end position="750"/>
    </location>
</feature>
<feature type="transmembrane region" description="Helical" evidence="2">
    <location>
        <begin position="1186"/>
        <end position="1208"/>
    </location>
</feature>
<feature type="region of interest" description="Disordered" evidence="1">
    <location>
        <begin position="97"/>
        <end position="173"/>
    </location>
</feature>
<feature type="transmembrane region" description="Helical" evidence="2">
    <location>
        <begin position="1371"/>
        <end position="1389"/>
    </location>
</feature>
<evidence type="ECO:0000313" key="3">
    <source>
        <dbReference type="EMBL" id="QDT28298.1"/>
    </source>
</evidence>
<feature type="transmembrane region" description="Helical" evidence="2">
    <location>
        <begin position="6"/>
        <end position="28"/>
    </location>
</feature>
<dbReference type="RefSeq" id="WP_145450838.1">
    <property type="nucleotide sequence ID" value="NZ_CP037421.1"/>
</dbReference>
<dbReference type="EMBL" id="CP037421">
    <property type="protein sequence ID" value="QDT28298.1"/>
    <property type="molecule type" value="Genomic_DNA"/>
</dbReference>
<feature type="transmembrane region" description="Helical" evidence="2">
    <location>
        <begin position="1664"/>
        <end position="1683"/>
    </location>
</feature>
<feature type="transmembrane region" description="Helical" evidence="2">
    <location>
        <begin position="573"/>
        <end position="594"/>
    </location>
</feature>
<sequence>MEAVLFFVILAIFASIIHGIWVIGHFLVKLFSQEHPTTETTTPAPGKHSTQSSQQLNDSSTEQDRQTAERYLRRLYYQGIIPEEDFSRLLKYTAVEKPSPAPTTSPKPEPKPEPKPKSESIPDRGTPRPETKPTPEQEEVLEISDFLEESEPTEKTKQPAPAPTIVPARKKTATPAVASVAEKKRPLGSLLQAFMEEKNIRWGELVSGLLIVGSAIGLVVSLWSTLKEQIPYLPALLFLLATAAIHGAGLYTFKRWKLEATSRGLLLITVLLVPLNFLAAIRLSDHRPATDPLFILALGIGFGAFGWMVHSASRILVSFGRWQLLTIVLGTSAGQILISRLGGQATTFLQINLLALLPVVCFVAGMASVLRTALHWDEISDSRARELVTLVGLAVFSILAPCWLIIWNAPERLETFACLTPLFSLMESLLIGFGLLLHHRKDGDESPHWSLTGSSLAIFSSIMLLMNFAIAWPRVEILLALGIVNGLSLSFLAFRGRFPLCHIPALASLTVSALLGFHVLTGTLPLQGATQRMVIDAVLLGRSAMVLIAIAVLSGLGAAVLKHKTRIEAAQYYLYAAGGLSVCSSLIAVYAGFYTRTDDVWTSLALFLNSVLFLTANWQVRRQVLSGIGSALWFLTLQHALCLNTPFRDWLKGLKLLPDAPFVWGCLIHASASLLFLLALQFWSRSRRPAQPAWSLLPAKGNPFTRPITVGSMITSLMMIPYVLLQIMPAQMHAFYAFWLMLIWVGNALILRSDFWFLCSQLAGTAGTLYTATAIGKHYELWTGPGHDSPRYWLFHILAIAIWNGLNSVIHSKKFSRNMLGAMSRACRLNLQPVLLAGAIVTTGLVFVFSLLPLVHAEFIQAYSVSAVWKFMAPVLLGLFVFLLTVTVIALTQPRDYSVWTRGGLTLILIGFSGIYILTHSALSKFSFGFPLSRASEAFGIWSWLCLGLLLLACLPYLNSRLQKITSLGMLLITYLVPFLVAGYFSESQRVADALRWGLGLYALIVLAVVWKSEALLGFFQSRQIRLRYLPRLLDDKPTWRDLSIIGVSLPLLYLTLFQVLGEALPPLKPATDLVVSDQILSLATFCLPLLMLVGTVVCYAVQFRSNGWMLLGSHFLLVTMLAGTILKFPVPLNQYDTAEIMQTLTWLGLAAAAFGIFWLSCERWINPDFQEQQTLKSTNWPPLRVHLATMLCLVVSPYLLPFLLNLIDPTGTWPPRFPIAPWLTLSTVALSAVCVQYFARRYSCSMQVNGLSFLGLAVTGQAAVLGWHHTEWNAWQVNLLLEAGLTLITVFHAIRFVQIWQRSDSDPDRPAAIGRHLSWSQLLFWVLLLFGLRGGWSDLYRPYPGLTIAAVGTALYFTLGLCLQKRILTWASLMTTLLGTVLVFTAHWNDAGVIVTAQNQMDLLKWLITSASVVAFCWLGVDIYRQRVSRETELSVFSSGIQQILGGTLTGVVLFYTLTIAVSRTLLTNLTIPVLHDLPGWVALGSVTVLLAGLLWDRQSRFGLAPLFVIGLCGIGTFLSNETELRILVQRSGLAFVVYACLIGILWRLRTQIGQVGTRLAIAHPDRLWEQARSWVPQAVSVLSLYTILALLHSVLRFEDQALRWWSVAGTFLTVPALLAPGDLTELSQRFKHRALLALGAGSVYFSWALLPAHGNFYWLNHLIRLLEAVSLLSLLTTVVLVKWQSLSPDWSEAIRKSSRTFLIAAGVSLLSILISETGLQLAGVRLELTGARIAVVSGALVLLSAALILMAAVPKYDPFQFSLKRRMLYVYASEIVLALLFLHIYLTMPELFRGYLLPYWPYIVIAIAFAGAGVGEFFERIGLKVLSEPLQRTGVFLPLLPALSFWIHGASTQTSPVAGEYSLVLLLISLVYVVMSLWRKSFVYTSLAALAGNGALWAFWAEQGQLLTQHPQLWLIPPALSVLVATHLNREKLSESQLTSIRYFSTIAIYVSSTGDMFITGVANSLWLPLILCGLSVLGIFAGMLLRVRAFLYVGTSFLVLSIVSMIWHASQSLGHIWPWWAFGIGLGICILTLFGLFEKRRNEMLELVGKLKTWDH</sequence>
<feature type="compositionally biased region" description="Basic and acidic residues" evidence="1">
    <location>
        <begin position="108"/>
        <end position="135"/>
    </location>
</feature>
<feature type="transmembrane region" description="Helical" evidence="2">
    <location>
        <begin position="2019"/>
        <end position="2040"/>
    </location>
</feature>
<feature type="transmembrane region" description="Helical" evidence="2">
    <location>
        <begin position="1404"/>
        <end position="1425"/>
    </location>
</feature>
<feature type="transmembrane region" description="Helical" evidence="2">
    <location>
        <begin position="419"/>
        <end position="437"/>
    </location>
</feature>
<feature type="transmembrane region" description="Helical" evidence="2">
    <location>
        <begin position="704"/>
        <end position="724"/>
    </location>
</feature>
<feature type="transmembrane region" description="Helical" evidence="2">
    <location>
        <begin position="624"/>
        <end position="641"/>
    </location>
</feature>
<feature type="transmembrane region" description="Helical" evidence="2">
    <location>
        <begin position="386"/>
        <end position="407"/>
    </location>
</feature>
<accession>A0A517Q9J9</accession>
<evidence type="ECO:0000256" key="2">
    <source>
        <dbReference type="SAM" id="Phobius"/>
    </source>
</evidence>
<feature type="transmembrane region" description="Helical" evidence="2">
    <location>
        <begin position="831"/>
        <end position="851"/>
    </location>
</feature>
<feature type="transmembrane region" description="Helical" evidence="2">
    <location>
        <begin position="1276"/>
        <end position="1298"/>
    </location>
</feature>
<reference evidence="3 4" key="1">
    <citation type="submission" date="2019-03" db="EMBL/GenBank/DDBJ databases">
        <title>Deep-cultivation of Planctomycetes and their phenomic and genomic characterization uncovers novel biology.</title>
        <authorList>
            <person name="Wiegand S."/>
            <person name="Jogler M."/>
            <person name="Boedeker C."/>
            <person name="Pinto D."/>
            <person name="Vollmers J."/>
            <person name="Rivas-Marin E."/>
            <person name="Kohn T."/>
            <person name="Peeters S.H."/>
            <person name="Heuer A."/>
            <person name="Rast P."/>
            <person name="Oberbeckmann S."/>
            <person name="Bunk B."/>
            <person name="Jeske O."/>
            <person name="Meyerdierks A."/>
            <person name="Storesund J.E."/>
            <person name="Kallscheuer N."/>
            <person name="Luecker S."/>
            <person name="Lage O.M."/>
            <person name="Pohl T."/>
            <person name="Merkel B.J."/>
            <person name="Hornburger P."/>
            <person name="Mueller R.-W."/>
            <person name="Bruemmer F."/>
            <person name="Labrenz M."/>
            <person name="Spormann A.M."/>
            <person name="Op den Camp H."/>
            <person name="Overmann J."/>
            <person name="Amann R."/>
            <person name="Jetten M.S.M."/>
            <person name="Mascher T."/>
            <person name="Medema M.H."/>
            <person name="Devos D.P."/>
            <person name="Kaster A.-K."/>
            <person name="Ovreas L."/>
            <person name="Rohde M."/>
            <person name="Galperin M.Y."/>
            <person name="Jogler C."/>
        </authorList>
    </citation>
    <scope>NUCLEOTIDE SEQUENCE [LARGE SCALE GENOMIC DNA]</scope>
    <source>
        <strain evidence="3 4">Enr10</strain>
    </source>
</reference>
<feature type="transmembrane region" description="Helical" evidence="2">
    <location>
        <begin position="1504"/>
        <end position="1521"/>
    </location>
</feature>
<feature type="transmembrane region" description="Helical" evidence="2">
    <location>
        <begin position="1993"/>
        <end position="2013"/>
    </location>
</feature>
<feature type="transmembrane region" description="Helical" evidence="2">
    <location>
        <begin position="1318"/>
        <end position="1337"/>
    </location>
</feature>
<feature type="transmembrane region" description="Helical" evidence="2">
    <location>
        <begin position="1080"/>
        <end position="1102"/>
    </location>
</feature>
<feature type="transmembrane region" description="Helical" evidence="2">
    <location>
        <begin position="1147"/>
        <end position="1166"/>
    </location>
</feature>
<feature type="region of interest" description="Disordered" evidence="1">
    <location>
        <begin position="36"/>
        <end position="66"/>
    </location>
</feature>
<gene>
    <name evidence="3" type="ORF">Enr10x_36400</name>
</gene>
<feature type="transmembrane region" description="Helical" evidence="2">
    <location>
        <begin position="1832"/>
        <end position="1853"/>
    </location>
</feature>
<feature type="transmembrane region" description="Helical" evidence="2">
    <location>
        <begin position="293"/>
        <end position="310"/>
    </location>
</feature>
<feature type="transmembrane region" description="Helical" evidence="2">
    <location>
        <begin position="1533"/>
        <end position="1550"/>
    </location>
</feature>